<proteinExistence type="predicted"/>
<name>A0AAV6US89_9ARAC</name>
<gene>
    <name evidence="1" type="ORF">JTE90_023947</name>
</gene>
<dbReference type="Proteomes" id="UP000827092">
    <property type="component" value="Unassembled WGS sequence"/>
</dbReference>
<keyword evidence="2" id="KW-1185">Reference proteome</keyword>
<accession>A0AAV6US89</accession>
<comment type="caution">
    <text evidence="1">The sequence shown here is derived from an EMBL/GenBank/DDBJ whole genome shotgun (WGS) entry which is preliminary data.</text>
</comment>
<protein>
    <submittedName>
        <fullName evidence="1">Uncharacterized protein</fullName>
    </submittedName>
</protein>
<dbReference type="AlphaFoldDB" id="A0AAV6US89"/>
<dbReference type="EMBL" id="JAFNEN010000298">
    <property type="protein sequence ID" value="KAG8186518.1"/>
    <property type="molecule type" value="Genomic_DNA"/>
</dbReference>
<sequence>MMRTKYNSFCDVRGGRVVMASDSLRLRLFPSVRGYGARVASLSKIEAVQMLELHLSTRQTLRRGFDN</sequence>
<reference evidence="1 2" key="1">
    <citation type="journal article" date="2022" name="Nat. Ecol. Evol.">
        <title>A masculinizing supergene underlies an exaggerated male reproductive morph in a spider.</title>
        <authorList>
            <person name="Hendrickx F."/>
            <person name="De Corte Z."/>
            <person name="Sonet G."/>
            <person name="Van Belleghem S.M."/>
            <person name="Kostlbacher S."/>
            <person name="Vangestel C."/>
        </authorList>
    </citation>
    <scope>NUCLEOTIDE SEQUENCE [LARGE SCALE GENOMIC DNA]</scope>
    <source>
        <strain evidence="1">W744_W776</strain>
    </source>
</reference>
<evidence type="ECO:0000313" key="1">
    <source>
        <dbReference type="EMBL" id="KAG8186518.1"/>
    </source>
</evidence>
<organism evidence="1 2">
    <name type="scientific">Oedothorax gibbosus</name>
    <dbReference type="NCBI Taxonomy" id="931172"/>
    <lineage>
        <taxon>Eukaryota</taxon>
        <taxon>Metazoa</taxon>
        <taxon>Ecdysozoa</taxon>
        <taxon>Arthropoda</taxon>
        <taxon>Chelicerata</taxon>
        <taxon>Arachnida</taxon>
        <taxon>Araneae</taxon>
        <taxon>Araneomorphae</taxon>
        <taxon>Entelegynae</taxon>
        <taxon>Araneoidea</taxon>
        <taxon>Linyphiidae</taxon>
        <taxon>Erigoninae</taxon>
        <taxon>Oedothorax</taxon>
    </lineage>
</organism>
<evidence type="ECO:0000313" key="2">
    <source>
        <dbReference type="Proteomes" id="UP000827092"/>
    </source>
</evidence>